<dbReference type="PANTHER" id="PTHR45626">
    <property type="entry name" value="TRANSCRIPTION TERMINATION FACTOR 2-RELATED"/>
    <property type="match status" value="1"/>
</dbReference>
<dbReference type="EMBL" id="AGNL01040021">
    <property type="protein sequence ID" value="EJK52337.1"/>
    <property type="molecule type" value="Genomic_DNA"/>
</dbReference>
<dbReference type="OMA" id="KNGANEM"/>
<accession>K0S0D4</accession>
<proteinExistence type="predicted"/>
<dbReference type="CDD" id="cd16449">
    <property type="entry name" value="RING-HC"/>
    <property type="match status" value="1"/>
</dbReference>
<dbReference type="Pfam" id="PF00271">
    <property type="entry name" value="Helicase_C"/>
    <property type="match status" value="1"/>
</dbReference>
<comment type="caution">
    <text evidence="6">The sequence shown here is derived from an EMBL/GenBank/DDBJ whole genome shotgun (WGS) entry which is preliminary data.</text>
</comment>
<dbReference type="InterPro" id="IPR049730">
    <property type="entry name" value="SNF2/RAD54-like_C"/>
</dbReference>
<feature type="non-terminal residue" evidence="6">
    <location>
        <position position="1"/>
    </location>
</feature>
<dbReference type="GO" id="GO:0006281">
    <property type="term" value="P:DNA repair"/>
    <property type="evidence" value="ECO:0007669"/>
    <property type="project" value="TreeGrafter"/>
</dbReference>
<dbReference type="CDD" id="cd18793">
    <property type="entry name" value="SF2_C_SNF"/>
    <property type="match status" value="1"/>
</dbReference>
<evidence type="ECO:0000259" key="5">
    <source>
        <dbReference type="PROSITE" id="PS51194"/>
    </source>
</evidence>
<keyword evidence="3" id="KW-0067">ATP-binding</keyword>
<organism evidence="6 7">
    <name type="scientific">Thalassiosira oceanica</name>
    <name type="common">Marine diatom</name>
    <dbReference type="NCBI Taxonomy" id="159749"/>
    <lineage>
        <taxon>Eukaryota</taxon>
        <taxon>Sar</taxon>
        <taxon>Stramenopiles</taxon>
        <taxon>Ochrophyta</taxon>
        <taxon>Bacillariophyta</taxon>
        <taxon>Coscinodiscophyceae</taxon>
        <taxon>Thalassiosirophycidae</taxon>
        <taxon>Thalassiosirales</taxon>
        <taxon>Thalassiosiraceae</taxon>
        <taxon>Thalassiosira</taxon>
    </lineage>
</organism>
<dbReference type="GO" id="GO:0016787">
    <property type="term" value="F:hydrolase activity"/>
    <property type="evidence" value="ECO:0007669"/>
    <property type="project" value="UniProtKB-KW"/>
</dbReference>
<evidence type="ECO:0000313" key="6">
    <source>
        <dbReference type="EMBL" id="EJK52337.1"/>
    </source>
</evidence>
<protein>
    <recommendedName>
        <fullName evidence="5">Helicase C-terminal domain-containing protein</fullName>
    </recommendedName>
</protein>
<dbReference type="eggNOG" id="KOG1001">
    <property type="taxonomic scope" value="Eukaryota"/>
</dbReference>
<feature type="region of interest" description="Disordered" evidence="4">
    <location>
        <begin position="96"/>
        <end position="116"/>
    </location>
</feature>
<dbReference type="PANTHER" id="PTHR45626:SF22">
    <property type="entry name" value="DNA REPAIR PROTEIN RAD5"/>
    <property type="match status" value="1"/>
</dbReference>
<sequence length="429" mass="46810">PPLATRNSRLEDETAAQTTRRSWSVRKDAHLAREELSHLKFITVLERSQSVFDGFVKAGTASKSWFAIFSLLQRLRQSCDHVSLTVSRSVELPGLKKSAKDTGHEPTTSSDGSDNAVDDKFLTGLLSKFKMNAKSGSSSEPSDSYVKGVAESLTQCVQSNDGTLDEECPICLEVPTIEEAVHLPCGHMFKRIKKNGANEMVSKFLSPARKGKENNAGADATERAASARETLESSLRGASSAKLCAILDELDAVWRLDPGSKVLIFSQYLGFLDIIGSAVQNLGVECFRIDGKMSLKERVAMLGRFNKKCHGECAETDGLRRGSVFLVSMKAGGVGLNLVAASSVFIVDPWWNAAIEDQCINRIHRIGQKAERVRVRKFIVTDSVEEKIANLQHKKKGMATSILDESGGGELDGNEPTLDDFKLLFGRAA</sequence>
<evidence type="ECO:0000256" key="4">
    <source>
        <dbReference type="SAM" id="MobiDB-lite"/>
    </source>
</evidence>
<dbReference type="PROSITE" id="PS51194">
    <property type="entry name" value="HELICASE_CTER"/>
    <property type="match status" value="1"/>
</dbReference>
<dbReference type="SUPFAM" id="SSF52540">
    <property type="entry name" value="P-loop containing nucleoside triphosphate hydrolases"/>
    <property type="match status" value="1"/>
</dbReference>
<keyword evidence="1" id="KW-0547">Nucleotide-binding</keyword>
<keyword evidence="7" id="KW-1185">Reference proteome</keyword>
<dbReference type="AlphaFoldDB" id="K0S0D4"/>
<name>K0S0D4_THAOC</name>
<dbReference type="InterPro" id="IPR027417">
    <property type="entry name" value="P-loop_NTPase"/>
</dbReference>
<feature type="region of interest" description="Disordered" evidence="4">
    <location>
        <begin position="1"/>
        <end position="21"/>
    </location>
</feature>
<dbReference type="Proteomes" id="UP000266841">
    <property type="component" value="Unassembled WGS sequence"/>
</dbReference>
<dbReference type="SUPFAM" id="SSF57850">
    <property type="entry name" value="RING/U-box"/>
    <property type="match status" value="1"/>
</dbReference>
<reference evidence="6 7" key="1">
    <citation type="journal article" date="2012" name="Genome Biol.">
        <title>Genome and low-iron response of an oceanic diatom adapted to chronic iron limitation.</title>
        <authorList>
            <person name="Lommer M."/>
            <person name="Specht M."/>
            <person name="Roy A.S."/>
            <person name="Kraemer L."/>
            <person name="Andreson R."/>
            <person name="Gutowska M.A."/>
            <person name="Wolf J."/>
            <person name="Bergner S.V."/>
            <person name="Schilhabel M.B."/>
            <person name="Klostermeier U.C."/>
            <person name="Beiko R.G."/>
            <person name="Rosenstiel P."/>
            <person name="Hippler M."/>
            <person name="Laroche J."/>
        </authorList>
    </citation>
    <scope>NUCLEOTIDE SEQUENCE [LARGE SCALE GENOMIC DNA]</scope>
    <source>
        <strain evidence="6 7">CCMP1005</strain>
    </source>
</reference>
<dbReference type="Gene3D" id="3.40.50.300">
    <property type="entry name" value="P-loop containing nucleotide triphosphate hydrolases"/>
    <property type="match status" value="1"/>
</dbReference>
<dbReference type="GO" id="GO:0005634">
    <property type="term" value="C:nucleus"/>
    <property type="evidence" value="ECO:0007669"/>
    <property type="project" value="TreeGrafter"/>
</dbReference>
<evidence type="ECO:0000313" key="7">
    <source>
        <dbReference type="Proteomes" id="UP000266841"/>
    </source>
</evidence>
<keyword evidence="2" id="KW-0378">Hydrolase</keyword>
<feature type="domain" description="Helicase C-terminal" evidence="5">
    <location>
        <begin position="248"/>
        <end position="419"/>
    </location>
</feature>
<dbReference type="InterPro" id="IPR050628">
    <property type="entry name" value="SNF2_RAD54_helicase_TF"/>
</dbReference>
<evidence type="ECO:0000256" key="2">
    <source>
        <dbReference type="ARBA" id="ARBA00022801"/>
    </source>
</evidence>
<evidence type="ECO:0000256" key="1">
    <source>
        <dbReference type="ARBA" id="ARBA00022741"/>
    </source>
</evidence>
<gene>
    <name evidence="6" type="ORF">THAOC_28400</name>
</gene>
<dbReference type="OrthoDB" id="46663at2759"/>
<dbReference type="SMART" id="SM00490">
    <property type="entry name" value="HELICc"/>
    <property type="match status" value="1"/>
</dbReference>
<dbReference type="GO" id="GO:0008094">
    <property type="term" value="F:ATP-dependent activity, acting on DNA"/>
    <property type="evidence" value="ECO:0007669"/>
    <property type="project" value="TreeGrafter"/>
</dbReference>
<dbReference type="InterPro" id="IPR001650">
    <property type="entry name" value="Helicase_C-like"/>
</dbReference>
<evidence type="ECO:0000256" key="3">
    <source>
        <dbReference type="ARBA" id="ARBA00022840"/>
    </source>
</evidence>
<dbReference type="GO" id="GO:0005524">
    <property type="term" value="F:ATP binding"/>
    <property type="evidence" value="ECO:0007669"/>
    <property type="project" value="UniProtKB-KW"/>
</dbReference>